<evidence type="ECO:0000313" key="2">
    <source>
        <dbReference type="EMBL" id="KLO04320.1"/>
    </source>
</evidence>
<dbReference type="CDD" id="cd00024">
    <property type="entry name" value="CD_CSD"/>
    <property type="match status" value="1"/>
</dbReference>
<evidence type="ECO:0000259" key="1">
    <source>
        <dbReference type="PROSITE" id="PS50013"/>
    </source>
</evidence>
<dbReference type="InterPro" id="IPR000953">
    <property type="entry name" value="Chromo/chromo_shadow_dom"/>
</dbReference>
<proteinExistence type="predicted"/>
<dbReference type="STRING" id="27342.A0A0H2QXH5"/>
<accession>A0A0H2QXH5</accession>
<dbReference type="Proteomes" id="UP000053477">
    <property type="component" value="Unassembled WGS sequence"/>
</dbReference>
<keyword evidence="3" id="KW-1185">Reference proteome</keyword>
<dbReference type="InterPro" id="IPR023780">
    <property type="entry name" value="Chromo_domain"/>
</dbReference>
<evidence type="ECO:0000313" key="3">
    <source>
        <dbReference type="Proteomes" id="UP000053477"/>
    </source>
</evidence>
<dbReference type="EMBL" id="KQ086595">
    <property type="protein sequence ID" value="KLO04320.1"/>
    <property type="molecule type" value="Genomic_DNA"/>
</dbReference>
<feature type="domain" description="Chromo" evidence="1">
    <location>
        <begin position="40"/>
        <end position="96"/>
    </location>
</feature>
<feature type="non-terminal residue" evidence="2">
    <location>
        <position position="1"/>
    </location>
</feature>
<dbReference type="SUPFAM" id="SSF54160">
    <property type="entry name" value="Chromo domain-like"/>
    <property type="match status" value="1"/>
</dbReference>
<gene>
    <name evidence="2" type="ORF">SCHPADRAFT_796525</name>
</gene>
<dbReference type="PROSITE" id="PS50013">
    <property type="entry name" value="CHROMO_2"/>
    <property type="match status" value="1"/>
</dbReference>
<organism evidence="2 3">
    <name type="scientific">Schizopora paradoxa</name>
    <dbReference type="NCBI Taxonomy" id="27342"/>
    <lineage>
        <taxon>Eukaryota</taxon>
        <taxon>Fungi</taxon>
        <taxon>Dikarya</taxon>
        <taxon>Basidiomycota</taxon>
        <taxon>Agaricomycotina</taxon>
        <taxon>Agaricomycetes</taxon>
        <taxon>Hymenochaetales</taxon>
        <taxon>Schizoporaceae</taxon>
        <taxon>Schizopora</taxon>
    </lineage>
</organism>
<reference evidence="2 3" key="1">
    <citation type="submission" date="2015-04" db="EMBL/GenBank/DDBJ databases">
        <title>Complete genome sequence of Schizopora paradoxa KUC8140, a cosmopolitan wood degrader in East Asia.</title>
        <authorList>
            <consortium name="DOE Joint Genome Institute"/>
            <person name="Min B."/>
            <person name="Park H."/>
            <person name="Jang Y."/>
            <person name="Kim J.-J."/>
            <person name="Kim K.H."/>
            <person name="Pangilinan J."/>
            <person name="Lipzen A."/>
            <person name="Riley R."/>
            <person name="Grigoriev I.V."/>
            <person name="Spatafora J.W."/>
            <person name="Choi I.-G."/>
        </authorList>
    </citation>
    <scope>NUCLEOTIDE SEQUENCE [LARGE SCALE GENOMIC DNA]</scope>
    <source>
        <strain evidence="2 3">KUC8140</strain>
    </source>
</reference>
<dbReference type="AlphaFoldDB" id="A0A0H2QXH5"/>
<dbReference type="InterPro" id="IPR016197">
    <property type="entry name" value="Chromo-like_dom_sf"/>
</dbReference>
<dbReference type="InParanoid" id="A0A0H2QXH5"/>
<dbReference type="SMART" id="SM00298">
    <property type="entry name" value="CHROMO"/>
    <property type="match status" value="1"/>
</dbReference>
<feature type="non-terminal residue" evidence="2">
    <location>
        <position position="96"/>
    </location>
</feature>
<sequence>LYPVFHVSLLEPYEPPTWLPGREIAPSPLVHLADLNILPDEIDDVLDSRKIGRRFDYFVTWKDKPSTEASWVPLAEIPTELNELLERFHRRNKKAP</sequence>
<dbReference type="OrthoDB" id="3341476at2759"/>
<dbReference type="Gene3D" id="2.40.50.40">
    <property type="match status" value="1"/>
</dbReference>
<dbReference type="GO" id="GO:0006338">
    <property type="term" value="P:chromatin remodeling"/>
    <property type="evidence" value="ECO:0007669"/>
    <property type="project" value="UniProtKB-ARBA"/>
</dbReference>
<name>A0A0H2QXH5_9AGAM</name>
<protein>
    <recommendedName>
        <fullName evidence="1">Chromo domain-containing protein</fullName>
    </recommendedName>
</protein>
<dbReference type="Pfam" id="PF00385">
    <property type="entry name" value="Chromo"/>
    <property type="match status" value="1"/>
</dbReference>